<name>Q7V6R8_PROMM</name>
<dbReference type="HOGENOM" id="CLU_039569_1_0_3"/>
<dbReference type="PANTHER" id="PTHR31407">
    <property type="match status" value="1"/>
</dbReference>
<dbReference type="GO" id="GO:0019898">
    <property type="term" value="C:extrinsic component of membrane"/>
    <property type="evidence" value="ECO:0007669"/>
    <property type="project" value="InterPro"/>
</dbReference>
<dbReference type="Gene3D" id="3.40.1000.10">
    <property type="entry name" value="Mog1/PsbP, alpha/beta/alpha sandwich"/>
    <property type="match status" value="1"/>
</dbReference>
<evidence type="ECO:0000313" key="3">
    <source>
        <dbReference type="Proteomes" id="UP000001423"/>
    </source>
</evidence>
<dbReference type="GO" id="GO:0015979">
    <property type="term" value="P:photosynthesis"/>
    <property type="evidence" value="ECO:0007669"/>
    <property type="project" value="InterPro"/>
</dbReference>
<dbReference type="AlphaFoldDB" id="Q7V6R8"/>
<dbReference type="InterPro" id="IPR002683">
    <property type="entry name" value="PsbP_C"/>
</dbReference>
<dbReference type="GO" id="GO:0009654">
    <property type="term" value="C:photosystem II oxygen evolving complex"/>
    <property type="evidence" value="ECO:0007669"/>
    <property type="project" value="InterPro"/>
</dbReference>
<proteinExistence type="predicted"/>
<sequence>MAVHQVAIVDQAKTIRRQNGQESGSVPMLELVRTISRVGFACALVMLLAACSGSYAGMNSFQSPDGRYAFLYPNGWSRVSMNGGPQVVFHDLINSDETLSLAVSKVDEKGDLQALGSPIAIGERLSREVIAPQGSGREAELVDANQREAGGHIFYDLEYTVHLEDRERHELATVVVDRGRLYTLAASTNEFRWNKVKGLFKEVITSFTFLI</sequence>
<dbReference type="eggNOG" id="ENOG502ZCA9">
    <property type="taxonomic scope" value="Bacteria"/>
</dbReference>
<reference evidence="2 3" key="1">
    <citation type="journal article" date="2003" name="Nature">
        <title>Genome divergence in two Prochlorococcus ecotypes reflects oceanic niche differentiation.</title>
        <authorList>
            <person name="Rocap G."/>
            <person name="Larimer F.W."/>
            <person name="Lamerdin J.E."/>
            <person name="Malfatti S."/>
            <person name="Chain P."/>
            <person name="Ahlgren N.A."/>
            <person name="Arellano A."/>
            <person name="Coleman M."/>
            <person name="Hauser L."/>
            <person name="Hess W.R."/>
            <person name="Johnson Z.I."/>
            <person name="Land M.L."/>
            <person name="Lindell D."/>
            <person name="Post A.F."/>
            <person name="Regala W."/>
            <person name="Shah M."/>
            <person name="Shaw S.L."/>
            <person name="Steglich C."/>
            <person name="Sullivan M.B."/>
            <person name="Ting C.S."/>
            <person name="Tolonen A."/>
            <person name="Webb E.A."/>
            <person name="Zinser E.R."/>
            <person name="Chisholm S.W."/>
        </authorList>
    </citation>
    <scope>NUCLEOTIDE SEQUENCE [LARGE SCALE GENOMIC DNA]</scope>
    <source>
        <strain evidence="3">MIT 9313</strain>
    </source>
</reference>
<organism evidence="2 3">
    <name type="scientific">Prochlorococcus marinus (strain MIT 9313)</name>
    <dbReference type="NCBI Taxonomy" id="74547"/>
    <lineage>
        <taxon>Bacteria</taxon>
        <taxon>Bacillati</taxon>
        <taxon>Cyanobacteriota</taxon>
        <taxon>Cyanophyceae</taxon>
        <taxon>Synechococcales</taxon>
        <taxon>Prochlorococcaceae</taxon>
        <taxon>Prochlorococcus</taxon>
    </lineage>
</organism>
<dbReference type="KEGG" id="pmt:PMT_1078"/>
<gene>
    <name evidence="2" type="ordered locus">PMT_1078</name>
</gene>
<dbReference type="PANTHER" id="PTHR31407:SF16">
    <property type="entry name" value="PSBP DOMAIN-CONTAINING PROTEIN 7, CHLOROPLASTIC"/>
    <property type="match status" value="1"/>
</dbReference>
<dbReference type="Proteomes" id="UP000001423">
    <property type="component" value="Chromosome"/>
</dbReference>
<dbReference type="EMBL" id="BX548175">
    <property type="protein sequence ID" value="CAE21253.1"/>
    <property type="molecule type" value="Genomic_DNA"/>
</dbReference>
<feature type="domain" description="PsbP C-terminal" evidence="1">
    <location>
        <begin position="57"/>
        <end position="209"/>
    </location>
</feature>
<dbReference type="InterPro" id="IPR016123">
    <property type="entry name" value="Mog1/PsbP_a/b/a-sand"/>
</dbReference>
<accession>Q7V6R8</accession>
<dbReference type="GO" id="GO:0005509">
    <property type="term" value="F:calcium ion binding"/>
    <property type="evidence" value="ECO:0007669"/>
    <property type="project" value="InterPro"/>
</dbReference>
<evidence type="ECO:0000259" key="1">
    <source>
        <dbReference type="Pfam" id="PF01789"/>
    </source>
</evidence>
<protein>
    <submittedName>
        <fullName evidence="2">PsbP</fullName>
    </submittedName>
</protein>
<evidence type="ECO:0000313" key="2">
    <source>
        <dbReference type="EMBL" id="CAE21253.1"/>
    </source>
</evidence>
<dbReference type="SUPFAM" id="SSF55724">
    <property type="entry name" value="Mog1p/PsbP-like"/>
    <property type="match status" value="1"/>
</dbReference>
<dbReference type="NCBIfam" id="NF040946">
    <property type="entry name" value="PSII_PsbP"/>
    <property type="match status" value="1"/>
</dbReference>
<dbReference type="Pfam" id="PF01789">
    <property type="entry name" value="PsbP"/>
    <property type="match status" value="1"/>
</dbReference>
<keyword evidence="3" id="KW-1185">Reference proteome</keyword>